<reference evidence="1 2" key="1">
    <citation type="submission" date="2016-12" db="EMBL/GenBank/DDBJ databases">
        <authorList>
            <person name="Song W.-J."/>
            <person name="Kurnit D.M."/>
        </authorList>
    </citation>
    <scope>NUCLEOTIDE SEQUENCE [LARGE SCALE GENOMIC DNA]</scope>
    <source>
        <strain evidence="1 2">STM7296</strain>
    </source>
</reference>
<accession>A0A1N7S0S4</accession>
<keyword evidence="2" id="KW-1185">Reference proteome</keyword>
<dbReference type="STRING" id="1247936.BN2475_270167"/>
<gene>
    <name evidence="1" type="ORF">BN2475_270167</name>
</gene>
<evidence type="ECO:0000313" key="2">
    <source>
        <dbReference type="Proteomes" id="UP000187012"/>
    </source>
</evidence>
<dbReference type="Proteomes" id="UP000187012">
    <property type="component" value="Unassembled WGS sequence"/>
</dbReference>
<proteinExistence type="predicted"/>
<name>A0A1N7S0S4_9BURK</name>
<dbReference type="EMBL" id="CYGX02000027">
    <property type="protein sequence ID" value="SIT40921.1"/>
    <property type="molecule type" value="Genomic_DNA"/>
</dbReference>
<evidence type="ECO:0000313" key="1">
    <source>
        <dbReference type="EMBL" id="SIT40921.1"/>
    </source>
</evidence>
<sequence length="69" mass="7480">MKTLASRLVLERSVYNRPIVSQENAGRPLSFLAPQGACRTPTGFGGAHNTNRIRVEHAAAARRRAPNPA</sequence>
<protein>
    <submittedName>
        <fullName evidence="1">Uncharacterized protein</fullName>
    </submittedName>
</protein>
<dbReference type="AlphaFoldDB" id="A0A1N7S0S4"/>
<organism evidence="1 2">
    <name type="scientific">Paraburkholderia ribeironis</name>
    <dbReference type="NCBI Taxonomy" id="1247936"/>
    <lineage>
        <taxon>Bacteria</taxon>
        <taxon>Pseudomonadati</taxon>
        <taxon>Pseudomonadota</taxon>
        <taxon>Betaproteobacteria</taxon>
        <taxon>Burkholderiales</taxon>
        <taxon>Burkholderiaceae</taxon>
        <taxon>Paraburkholderia</taxon>
    </lineage>
</organism>